<organism evidence="3">
    <name type="scientific">marine metagenome</name>
    <dbReference type="NCBI Taxonomy" id="408172"/>
    <lineage>
        <taxon>unclassified sequences</taxon>
        <taxon>metagenomes</taxon>
        <taxon>ecological metagenomes</taxon>
    </lineage>
</organism>
<dbReference type="InterPro" id="IPR028081">
    <property type="entry name" value="Leu-bd"/>
</dbReference>
<dbReference type="AlphaFoldDB" id="A0A381ZUN6"/>
<dbReference type="InterPro" id="IPR011990">
    <property type="entry name" value="TPR-like_helical_dom_sf"/>
</dbReference>
<dbReference type="SUPFAM" id="SSF53822">
    <property type="entry name" value="Periplasmic binding protein-like I"/>
    <property type="match status" value="1"/>
</dbReference>
<protein>
    <recommendedName>
        <fullName evidence="2">Leucine-binding protein domain-containing protein</fullName>
    </recommendedName>
</protein>
<dbReference type="Gene3D" id="3.40.50.2300">
    <property type="match status" value="4"/>
</dbReference>
<dbReference type="PANTHER" id="PTHR30483:SF6">
    <property type="entry name" value="PERIPLASMIC BINDING PROTEIN OF ABC TRANSPORTER FOR NATURAL AMINO ACIDS"/>
    <property type="match status" value="1"/>
</dbReference>
<evidence type="ECO:0000313" key="3">
    <source>
        <dbReference type="EMBL" id="SVA92889.1"/>
    </source>
</evidence>
<feature type="domain" description="Leucine-binding protein" evidence="2">
    <location>
        <begin position="165"/>
        <end position="348"/>
    </location>
</feature>
<dbReference type="InterPro" id="IPR051010">
    <property type="entry name" value="BCAA_transport"/>
</dbReference>
<evidence type="ECO:0000256" key="1">
    <source>
        <dbReference type="ARBA" id="ARBA00022729"/>
    </source>
</evidence>
<sequence>QLTASTLMCMKSYARVGRYDEAKDTAREFFEKFSDSSYLPDVHITLGDVYVSEGYHGAALESYLKARSASTGGLRSTQIDEKIFKLSSGFVDMEKLNALMATETNSTSRSILSLALANGLIYEGKRDQAALVLFKLDKTILPKSFQKRYDKLRGETYEKREKSKTIGLIISTSGPDENMGLSFLRGVHEATREIQKRKNFSISTEIIDIEGDPLSGVQALKHLSLNSNVLAVIGPRENSASMAVAAAGKDGSTPLLFPTSDLKGLSLLGESIYQMNTDLSLQGRYAARYAAKTLSAETVAVLAPSDRLGKELADGFLNEADELGVEIVSVEWYSGIPVDLSPQLTALRNVAFRLEAGRPKKIEGEIILDTADNTFDISSTDFFAEEAAGDLEKEEVDSSEIVLSSIDAVYLPIHTGDINYVTSQFSSYGLETQLLGNVNWYDPDELNQDMIGSNLQGMIIFTDYLHPQEQQSADRAWEITSDIEDRDEVRMALAGYDLTVFLGDYLESADSRAALMMNLEGAVPSMGLSKYFAFSSSTPRLNASIHLLRYAKNRLTLVGEFVADSLYTYISEIP</sequence>
<evidence type="ECO:0000259" key="2">
    <source>
        <dbReference type="Pfam" id="PF13458"/>
    </source>
</evidence>
<dbReference type="Gene3D" id="1.25.40.10">
    <property type="entry name" value="Tetratricopeptide repeat domain"/>
    <property type="match status" value="1"/>
</dbReference>
<dbReference type="InterPro" id="IPR028082">
    <property type="entry name" value="Peripla_BP_I"/>
</dbReference>
<dbReference type="EMBL" id="UINC01022710">
    <property type="protein sequence ID" value="SVA92889.1"/>
    <property type="molecule type" value="Genomic_DNA"/>
</dbReference>
<reference evidence="3" key="1">
    <citation type="submission" date="2018-05" db="EMBL/GenBank/DDBJ databases">
        <authorList>
            <person name="Lanie J.A."/>
            <person name="Ng W.-L."/>
            <person name="Kazmierczak K.M."/>
            <person name="Andrzejewski T.M."/>
            <person name="Davidsen T.M."/>
            <person name="Wayne K.J."/>
            <person name="Tettelin H."/>
            <person name="Glass J.I."/>
            <person name="Rusch D."/>
            <person name="Podicherti R."/>
            <person name="Tsui H.-C.T."/>
            <person name="Winkler M.E."/>
        </authorList>
    </citation>
    <scope>NUCLEOTIDE SEQUENCE</scope>
</reference>
<gene>
    <name evidence="3" type="ORF">METZ01_LOCUS145743</name>
</gene>
<name>A0A381ZUN6_9ZZZZ</name>
<proteinExistence type="predicted"/>
<keyword evidence="1" id="KW-0732">Signal</keyword>
<feature type="non-terminal residue" evidence="3">
    <location>
        <position position="1"/>
    </location>
</feature>
<accession>A0A381ZUN6</accession>
<dbReference type="CDD" id="cd06268">
    <property type="entry name" value="PBP1_ABC_transporter_LIVBP-like"/>
    <property type="match status" value="1"/>
</dbReference>
<dbReference type="Pfam" id="PF13458">
    <property type="entry name" value="Peripla_BP_6"/>
    <property type="match status" value="1"/>
</dbReference>
<dbReference type="PANTHER" id="PTHR30483">
    <property type="entry name" value="LEUCINE-SPECIFIC-BINDING PROTEIN"/>
    <property type="match status" value="1"/>
</dbReference>